<evidence type="ECO:0000256" key="1">
    <source>
        <dbReference type="ARBA" id="ARBA00022723"/>
    </source>
</evidence>
<organism evidence="6 7">
    <name type="scientific">Arabidopsis arenosa</name>
    <name type="common">Sand rock-cress</name>
    <name type="synonym">Cardaminopsis arenosa</name>
    <dbReference type="NCBI Taxonomy" id="38785"/>
    <lineage>
        <taxon>Eukaryota</taxon>
        <taxon>Viridiplantae</taxon>
        <taxon>Streptophyta</taxon>
        <taxon>Embryophyta</taxon>
        <taxon>Tracheophyta</taxon>
        <taxon>Spermatophyta</taxon>
        <taxon>Magnoliopsida</taxon>
        <taxon>eudicotyledons</taxon>
        <taxon>Gunneridae</taxon>
        <taxon>Pentapetalae</taxon>
        <taxon>rosids</taxon>
        <taxon>malvids</taxon>
        <taxon>Brassicales</taxon>
        <taxon>Brassicaceae</taxon>
        <taxon>Camelineae</taxon>
        <taxon>Arabidopsis</taxon>
    </lineage>
</organism>
<reference evidence="6" key="1">
    <citation type="submission" date="2021-01" db="EMBL/GenBank/DDBJ databases">
        <authorList>
            <person name="Bezrukov I."/>
        </authorList>
    </citation>
    <scope>NUCLEOTIDE SEQUENCE</scope>
</reference>
<proteinExistence type="predicted"/>
<dbReference type="PANTHER" id="PTHR47841">
    <property type="entry name" value="DIACYLGLYCEROL KINASE THETA-LIKE-RELATED"/>
    <property type="match status" value="1"/>
</dbReference>
<dbReference type="InterPro" id="IPR001965">
    <property type="entry name" value="Znf_PHD"/>
</dbReference>
<dbReference type="InterPro" id="IPR004146">
    <property type="entry name" value="DC1"/>
</dbReference>
<dbReference type="Pfam" id="PF03107">
    <property type="entry name" value="C1_2"/>
    <property type="match status" value="6"/>
</dbReference>
<protein>
    <recommendedName>
        <fullName evidence="5">Zinc finger PHD-type domain-containing protein</fullName>
    </recommendedName>
</protein>
<evidence type="ECO:0000256" key="4">
    <source>
        <dbReference type="ARBA" id="ARBA00022833"/>
    </source>
</evidence>
<keyword evidence="2" id="KW-0677">Repeat</keyword>
<keyword evidence="4" id="KW-0862">Zinc</keyword>
<gene>
    <name evidence="6" type="ORF">AARE701A_LOCUS10782</name>
</gene>
<dbReference type="InterPro" id="IPR046349">
    <property type="entry name" value="C1-like_sf"/>
</dbReference>
<dbReference type="EMBL" id="LR999454">
    <property type="protein sequence ID" value="CAE6035594.1"/>
    <property type="molecule type" value="Genomic_DNA"/>
</dbReference>
<dbReference type="AlphaFoldDB" id="A0A8S2A9G3"/>
<evidence type="ECO:0000313" key="6">
    <source>
        <dbReference type="EMBL" id="CAE6035594.1"/>
    </source>
</evidence>
<dbReference type="SMART" id="SM00249">
    <property type="entry name" value="PHD"/>
    <property type="match status" value="2"/>
</dbReference>
<keyword evidence="3" id="KW-0863">Zinc-finger</keyword>
<dbReference type="GO" id="GO:0008270">
    <property type="term" value="F:zinc ion binding"/>
    <property type="evidence" value="ECO:0007669"/>
    <property type="project" value="UniProtKB-KW"/>
</dbReference>
<keyword evidence="1" id="KW-0479">Metal-binding</keyword>
<evidence type="ECO:0000256" key="2">
    <source>
        <dbReference type="ARBA" id="ARBA00022737"/>
    </source>
</evidence>
<evidence type="ECO:0000256" key="3">
    <source>
        <dbReference type="ARBA" id="ARBA00022771"/>
    </source>
</evidence>
<sequence>MSSSRPEQQVVQHFTHIHPLTKVDGYGEFTCGGCKTYGFGKTYRCTWCDYNLHDHCATCPSTLVSFMHPQHELRLVFREPEHTQQNKRMCDICDESAEGLYYQCEPCGFDVHPLCTQLPQHVRHVPHPAHPLELSQWGASSICMVCRGAIRSWRYKCGPCGLDVHMECVNSSASVAATEIQQRKQKDNEMKPESKEVQHIHPLTVVTVGDFICNGCNTEGYGKTYCCADCDYHLHEYCATCPTTLLSFMHPQQELGLVFEGPERLCNICDELAEGLYYRCIACDFDVHPLCTRLPHPAHPIELSHSEANSTCMVCHGAVQSWRYKCGPCGLDVHMECVNSSASAATGTHNNPKHGCGCEHNDRDTNQGQDQVPPPYHVKRRRMLRILKFITVEVIRNIMAP</sequence>
<evidence type="ECO:0000259" key="5">
    <source>
        <dbReference type="SMART" id="SM00249"/>
    </source>
</evidence>
<dbReference type="Proteomes" id="UP000682877">
    <property type="component" value="Chromosome 4"/>
</dbReference>
<dbReference type="Gene3D" id="3.30.60.20">
    <property type="match status" value="1"/>
</dbReference>
<dbReference type="SUPFAM" id="SSF57889">
    <property type="entry name" value="Cysteine-rich domain"/>
    <property type="match status" value="4"/>
</dbReference>
<feature type="domain" description="Zinc finger PHD-type" evidence="5">
    <location>
        <begin position="212"/>
        <end position="284"/>
    </location>
</feature>
<evidence type="ECO:0000313" key="7">
    <source>
        <dbReference type="Proteomes" id="UP000682877"/>
    </source>
</evidence>
<name>A0A8S2A9G3_ARAAE</name>
<feature type="domain" description="Zinc finger PHD-type" evidence="5">
    <location>
        <begin position="89"/>
        <end position="147"/>
    </location>
</feature>
<accession>A0A8S2A9G3</accession>
<keyword evidence="7" id="KW-1185">Reference proteome</keyword>
<dbReference type="PANTHER" id="PTHR47841:SF6">
    <property type="entry name" value="CYSTEINE_HISTIDINE-RICH C1 DOMAIN FAMILY PROTEIN-RELATED"/>
    <property type="match status" value="1"/>
</dbReference>